<dbReference type="Proteomes" id="UP001209276">
    <property type="component" value="Unassembled WGS sequence"/>
</dbReference>
<keyword evidence="1" id="KW-1133">Transmembrane helix</keyword>
<dbReference type="EMBL" id="JAMDMM010000067">
    <property type="protein sequence ID" value="MCY9610947.1"/>
    <property type="molecule type" value="Genomic_DNA"/>
</dbReference>
<reference evidence="3 4" key="1">
    <citation type="submission" date="2022-05" db="EMBL/GenBank/DDBJ databases">
        <title>Genome Sequencing of Bee-Associated Microbes.</title>
        <authorList>
            <person name="Dunlap C."/>
        </authorList>
    </citation>
    <scope>NUCLEOTIDE SEQUENCE [LARGE SCALE GENOMIC DNA]</scope>
    <source>
        <strain evidence="3 4">NRRL B-14613</strain>
    </source>
</reference>
<dbReference type="Gene3D" id="3.40.50.410">
    <property type="entry name" value="von Willebrand factor, type A domain"/>
    <property type="match status" value="1"/>
</dbReference>
<organism evidence="3 4">
    <name type="scientific">Paenibacillus thiaminolyticus</name>
    <name type="common">Bacillus thiaminolyticus</name>
    <dbReference type="NCBI Taxonomy" id="49283"/>
    <lineage>
        <taxon>Bacteria</taxon>
        <taxon>Bacillati</taxon>
        <taxon>Bacillota</taxon>
        <taxon>Bacilli</taxon>
        <taxon>Bacillales</taxon>
        <taxon>Paenibacillaceae</taxon>
        <taxon>Paenibacillus</taxon>
    </lineage>
</organism>
<feature type="transmembrane region" description="Helical" evidence="1">
    <location>
        <begin position="7"/>
        <end position="26"/>
    </location>
</feature>
<dbReference type="Pfam" id="PF00092">
    <property type="entry name" value="VWA"/>
    <property type="match status" value="1"/>
</dbReference>
<keyword evidence="4" id="KW-1185">Reference proteome</keyword>
<evidence type="ECO:0000259" key="2">
    <source>
        <dbReference type="PROSITE" id="PS50234"/>
    </source>
</evidence>
<keyword evidence="1" id="KW-0812">Transmembrane</keyword>
<evidence type="ECO:0000313" key="3">
    <source>
        <dbReference type="EMBL" id="MCY9610947.1"/>
    </source>
</evidence>
<proteinExistence type="predicted"/>
<dbReference type="SUPFAM" id="SSF53850">
    <property type="entry name" value="Periplasmic binding protein-like II"/>
    <property type="match status" value="1"/>
</dbReference>
<comment type="caution">
    <text evidence="3">The sequence shown here is derived from an EMBL/GenBank/DDBJ whole genome shotgun (WGS) entry which is preliminary data.</text>
</comment>
<dbReference type="PROSITE" id="PS50234">
    <property type="entry name" value="VWFA"/>
    <property type="match status" value="1"/>
</dbReference>
<dbReference type="PANTHER" id="PTHR10579">
    <property type="entry name" value="CALCIUM-ACTIVATED CHLORIDE CHANNEL REGULATOR"/>
    <property type="match status" value="1"/>
</dbReference>
<gene>
    <name evidence="3" type="ORF">M5W83_27765</name>
</gene>
<dbReference type="InterPro" id="IPR036465">
    <property type="entry name" value="vWFA_dom_sf"/>
</dbReference>
<keyword evidence="1" id="KW-0472">Membrane</keyword>
<evidence type="ECO:0000256" key="1">
    <source>
        <dbReference type="SAM" id="Phobius"/>
    </source>
</evidence>
<dbReference type="InterPro" id="IPR002035">
    <property type="entry name" value="VWF_A"/>
</dbReference>
<name>A0ABT4G4F2_PANTH</name>
<evidence type="ECO:0000313" key="4">
    <source>
        <dbReference type="Proteomes" id="UP001209276"/>
    </source>
</evidence>
<dbReference type="RefSeq" id="WP_244193992.1">
    <property type="nucleotide sequence ID" value="NZ_CABMNB010000002.1"/>
</dbReference>
<dbReference type="SMART" id="SM00327">
    <property type="entry name" value="VWA"/>
    <property type="match status" value="1"/>
</dbReference>
<dbReference type="SUPFAM" id="SSF53300">
    <property type="entry name" value="vWA-like"/>
    <property type="match status" value="1"/>
</dbReference>
<protein>
    <submittedName>
        <fullName evidence="3">VWA domain-containing protein</fullName>
    </submittedName>
</protein>
<dbReference type="Pfam" id="PF13531">
    <property type="entry name" value="SBP_bac_11"/>
    <property type="match status" value="1"/>
</dbReference>
<dbReference type="InterPro" id="IPR051266">
    <property type="entry name" value="CLCR"/>
</dbReference>
<dbReference type="CDD" id="cd00198">
    <property type="entry name" value="vWFA"/>
    <property type="match status" value="1"/>
</dbReference>
<dbReference type="PANTHER" id="PTHR10579:SF43">
    <property type="entry name" value="ZINC FINGER (C3HC4-TYPE RING FINGER) FAMILY PROTEIN"/>
    <property type="match status" value="1"/>
</dbReference>
<accession>A0ABT4G4F2</accession>
<sequence length="562" mass="60871">MAKKNKFFLVSGVILAVVFGLVYFGINMTSNWGKPQVQVSSEKAAKQLSKLYSNIPVTTEAPVKGQIDLDPIDLAASLPDISKFPITVKNTTNQYVEIFSSIEKAGTGIDGWLTEAATDFNKANIMVNGKPVSVKIRNIASGTATDYIKSGKYVPDAFTPSNEFWGEMVKASGVKTKQVSERLVGNVPGIVIAKPKYDALIDKYGAVNVNTITEAIANNEFSMGYTDPFASSTGLNFLVTALSAFDSSNMLGEKAVRGFEQFQANVPFIASTTLQMRDAAKSGVLDGFVLEYQVYANAPDLKGGYVFTPFGVRHDSPLYALGDLPQGKQDIIQKFADFVTQDKYQKLGKEKGFNELEDYKSELDAVDGNLLSAAQKLWKEKKNVNKPIAAVFVTDVSGSMAGEPLNRLKESLLKGQKYLGKENSIGLVSYSSSVSINLPIGKYDANHQSMFVGAVNSLQAGGGTATFDAIVVALKMLQDELAANPNQKPLIFVLSDGETNEGYSLKDTKELIEVYQVPIYTIGYNANIDALETISSINEAASINADTDDVVYKLGNLFNVQM</sequence>
<dbReference type="GeneID" id="76999255"/>
<feature type="domain" description="VWFA" evidence="2">
    <location>
        <begin position="389"/>
        <end position="562"/>
    </location>
</feature>